<dbReference type="RefSeq" id="WP_109158690.1">
    <property type="nucleotide sequence ID" value="NZ_JAUQUJ010000052.1"/>
</dbReference>
<sequence length="104" mass="12327">MKKIFNINVENKTRDRQVDSIKNEVRKYIKREKSKKLPEGFNSWFFDCKFGESQDSAKEINFADVIKSIDFAQKENYDSFYLEIVAKAVFKEKKSSIDDELLEN</sequence>
<reference evidence="1 2" key="1">
    <citation type="submission" date="2018-05" db="EMBL/GenBank/DDBJ databases">
        <title>Antimicrobial susceptibility testing and genomic analysis of Arcobacter skirrowii strains and one Arcobacter butzleri isolated from German poultry farms.</title>
        <authorList>
            <person name="Haenel I."/>
            <person name="Hotzel H."/>
            <person name="Tomaso H."/>
            <person name="Busch A."/>
        </authorList>
    </citation>
    <scope>NUCLEOTIDE SEQUENCE [LARGE SCALE GENOMIC DNA]</scope>
    <source>
        <strain evidence="2">v</strain>
    </source>
</reference>
<gene>
    <name evidence="1" type="ORF">DF188_08600</name>
</gene>
<protein>
    <submittedName>
        <fullName evidence="1">Uncharacterized protein</fullName>
    </submittedName>
</protein>
<accession>A0A2U2BYR7</accession>
<dbReference type="Proteomes" id="UP000245014">
    <property type="component" value="Unassembled WGS sequence"/>
</dbReference>
<evidence type="ECO:0000313" key="2">
    <source>
        <dbReference type="Proteomes" id="UP000245014"/>
    </source>
</evidence>
<comment type="caution">
    <text evidence="1">The sequence shown here is derived from an EMBL/GenBank/DDBJ whole genome shotgun (WGS) entry which is preliminary data.</text>
</comment>
<dbReference type="InterPro" id="IPR046170">
    <property type="entry name" value="DUF6172"/>
</dbReference>
<dbReference type="Pfam" id="PF19669">
    <property type="entry name" value="DUF6172"/>
    <property type="match status" value="1"/>
</dbReference>
<evidence type="ECO:0000313" key="1">
    <source>
        <dbReference type="EMBL" id="PWE19965.1"/>
    </source>
</evidence>
<name>A0A2U2BYR7_9BACT</name>
<dbReference type="AlphaFoldDB" id="A0A2U2BYR7"/>
<dbReference type="STRING" id="28200.GCA_001572935_00503"/>
<proteinExistence type="predicted"/>
<organism evidence="1 2">
    <name type="scientific">Aliarcobacter skirrowii</name>
    <dbReference type="NCBI Taxonomy" id="28200"/>
    <lineage>
        <taxon>Bacteria</taxon>
        <taxon>Pseudomonadati</taxon>
        <taxon>Campylobacterota</taxon>
        <taxon>Epsilonproteobacteria</taxon>
        <taxon>Campylobacterales</taxon>
        <taxon>Arcobacteraceae</taxon>
        <taxon>Aliarcobacter</taxon>
    </lineage>
</organism>
<dbReference type="EMBL" id="QEYI01000009">
    <property type="protein sequence ID" value="PWE19965.1"/>
    <property type="molecule type" value="Genomic_DNA"/>
</dbReference>